<name>A0A0C2X5Z8_SERVB</name>
<organism evidence="3 4">
    <name type="scientific">Serendipita vermifera MAFF 305830</name>
    <dbReference type="NCBI Taxonomy" id="933852"/>
    <lineage>
        <taxon>Eukaryota</taxon>
        <taxon>Fungi</taxon>
        <taxon>Dikarya</taxon>
        <taxon>Basidiomycota</taxon>
        <taxon>Agaricomycotina</taxon>
        <taxon>Agaricomycetes</taxon>
        <taxon>Sebacinales</taxon>
        <taxon>Serendipitaceae</taxon>
        <taxon>Serendipita</taxon>
    </lineage>
</organism>
<sequence length="371" mass="40406">MACDQSLLYLLRTGNSSTIAVLAGIGLGSFLLGVLVTVTWNFLRSRRVSRAESPETPQMDAYRHSIAQKSVEDVFAQPQISPKSLSQTFVRHSLKPPVTMFSAGEKSGWNDLQDYSFPPKPIGGYDPFGSVGNSSFSSAASEEATLCGRGESSRGHQAPLQPPGIVISRCSNSQDLPTTRHGFRRSRSDPNVQETHATTNNSTINSHSNESSDSSFLREFPSKDLNRLQRVGSESQIVRAGKERTQYDISTRERHRLRTFSSPAQQRTEKRGSHKPAALDLELQQVDKIRKPQLTIPSPLNSFGITDSPIIPNTASTIEQGADLTRRTSSRQAAAFYQQHATRHLSLPHGGPLASAVLPESPCGVIGNSGA</sequence>
<proteinExistence type="predicted"/>
<dbReference type="AlphaFoldDB" id="A0A0C2X5Z8"/>
<dbReference type="HOGENOM" id="CLU_746319_0_0_1"/>
<feature type="transmembrane region" description="Helical" evidence="2">
    <location>
        <begin position="20"/>
        <end position="43"/>
    </location>
</feature>
<feature type="region of interest" description="Disordered" evidence="1">
    <location>
        <begin position="241"/>
        <end position="277"/>
    </location>
</feature>
<dbReference type="Proteomes" id="UP000054097">
    <property type="component" value="Unassembled WGS sequence"/>
</dbReference>
<evidence type="ECO:0000256" key="2">
    <source>
        <dbReference type="SAM" id="Phobius"/>
    </source>
</evidence>
<gene>
    <name evidence="3" type="ORF">M408DRAFT_326220</name>
</gene>
<protein>
    <submittedName>
        <fullName evidence="3">Uncharacterized protein</fullName>
    </submittedName>
</protein>
<accession>A0A0C2X5Z8</accession>
<dbReference type="EMBL" id="KN824278">
    <property type="protein sequence ID" value="KIM33528.1"/>
    <property type="molecule type" value="Genomic_DNA"/>
</dbReference>
<evidence type="ECO:0000313" key="3">
    <source>
        <dbReference type="EMBL" id="KIM33528.1"/>
    </source>
</evidence>
<feature type="region of interest" description="Disordered" evidence="1">
    <location>
        <begin position="147"/>
        <end position="217"/>
    </location>
</feature>
<evidence type="ECO:0000256" key="1">
    <source>
        <dbReference type="SAM" id="MobiDB-lite"/>
    </source>
</evidence>
<feature type="compositionally biased region" description="Low complexity" evidence="1">
    <location>
        <begin position="195"/>
        <end position="215"/>
    </location>
</feature>
<keyword evidence="2" id="KW-1133">Transmembrane helix</keyword>
<keyword evidence="2" id="KW-0472">Membrane</keyword>
<feature type="compositionally biased region" description="Basic and acidic residues" evidence="1">
    <location>
        <begin position="241"/>
        <end position="252"/>
    </location>
</feature>
<keyword evidence="4" id="KW-1185">Reference proteome</keyword>
<reference evidence="3 4" key="1">
    <citation type="submission" date="2014-04" db="EMBL/GenBank/DDBJ databases">
        <authorList>
            <consortium name="DOE Joint Genome Institute"/>
            <person name="Kuo A."/>
            <person name="Zuccaro A."/>
            <person name="Kohler A."/>
            <person name="Nagy L.G."/>
            <person name="Floudas D."/>
            <person name="Copeland A."/>
            <person name="Barry K.W."/>
            <person name="Cichocki N."/>
            <person name="Veneault-Fourrey C."/>
            <person name="LaButti K."/>
            <person name="Lindquist E.A."/>
            <person name="Lipzen A."/>
            <person name="Lundell T."/>
            <person name="Morin E."/>
            <person name="Murat C."/>
            <person name="Sun H."/>
            <person name="Tunlid A."/>
            <person name="Henrissat B."/>
            <person name="Grigoriev I.V."/>
            <person name="Hibbett D.S."/>
            <person name="Martin F."/>
            <person name="Nordberg H.P."/>
            <person name="Cantor M.N."/>
            <person name="Hua S.X."/>
        </authorList>
    </citation>
    <scope>NUCLEOTIDE SEQUENCE [LARGE SCALE GENOMIC DNA]</scope>
    <source>
        <strain evidence="3 4">MAFF 305830</strain>
    </source>
</reference>
<evidence type="ECO:0000313" key="4">
    <source>
        <dbReference type="Proteomes" id="UP000054097"/>
    </source>
</evidence>
<reference evidence="4" key="2">
    <citation type="submission" date="2015-01" db="EMBL/GenBank/DDBJ databases">
        <title>Evolutionary Origins and Diversification of the Mycorrhizal Mutualists.</title>
        <authorList>
            <consortium name="DOE Joint Genome Institute"/>
            <consortium name="Mycorrhizal Genomics Consortium"/>
            <person name="Kohler A."/>
            <person name="Kuo A."/>
            <person name="Nagy L.G."/>
            <person name="Floudas D."/>
            <person name="Copeland A."/>
            <person name="Barry K.W."/>
            <person name="Cichocki N."/>
            <person name="Veneault-Fourrey C."/>
            <person name="LaButti K."/>
            <person name="Lindquist E.A."/>
            <person name="Lipzen A."/>
            <person name="Lundell T."/>
            <person name="Morin E."/>
            <person name="Murat C."/>
            <person name="Riley R."/>
            <person name="Ohm R."/>
            <person name="Sun H."/>
            <person name="Tunlid A."/>
            <person name="Henrissat B."/>
            <person name="Grigoriev I.V."/>
            <person name="Hibbett D.S."/>
            <person name="Martin F."/>
        </authorList>
    </citation>
    <scope>NUCLEOTIDE SEQUENCE [LARGE SCALE GENOMIC DNA]</scope>
    <source>
        <strain evidence="4">MAFF 305830</strain>
    </source>
</reference>
<keyword evidence="2" id="KW-0812">Transmembrane</keyword>